<evidence type="ECO:0000256" key="3">
    <source>
        <dbReference type="ARBA" id="ARBA00022729"/>
    </source>
</evidence>
<dbReference type="PANTHER" id="PTHR30024:SF47">
    <property type="entry name" value="TAURINE-BINDING PERIPLASMIC PROTEIN"/>
    <property type="match status" value="1"/>
</dbReference>
<evidence type="ECO:0000259" key="5">
    <source>
        <dbReference type="Pfam" id="PF09084"/>
    </source>
</evidence>
<comment type="caution">
    <text evidence="7">The sequence shown here is derived from an EMBL/GenBank/DDBJ whole genome shotgun (WGS) entry which is preliminary data.</text>
</comment>
<feature type="chain" id="PRO_5033469880" evidence="4">
    <location>
        <begin position="33"/>
        <end position="350"/>
    </location>
</feature>
<keyword evidence="3 4" id="KW-0732">Signal</keyword>
<dbReference type="EMBL" id="VBAJ01000191">
    <property type="protein sequence ID" value="TMJ07194.1"/>
    <property type="molecule type" value="Genomic_DNA"/>
</dbReference>
<evidence type="ECO:0000313" key="9">
    <source>
        <dbReference type="Proteomes" id="UP000318661"/>
    </source>
</evidence>
<comment type="similarity">
    <text evidence="2">Belongs to the bacterial solute-binding protein SsuA/TauA family.</text>
</comment>
<dbReference type="EMBL" id="VBAI01000156">
    <property type="protein sequence ID" value="TMJ09576.1"/>
    <property type="molecule type" value="Genomic_DNA"/>
</dbReference>
<dbReference type="Gene3D" id="3.40.190.10">
    <property type="entry name" value="Periplasmic binding protein-like II"/>
    <property type="match status" value="2"/>
</dbReference>
<organism evidence="7 8">
    <name type="scientific">Candidatus Segetimicrobium genomatis</name>
    <dbReference type="NCBI Taxonomy" id="2569760"/>
    <lineage>
        <taxon>Bacteria</taxon>
        <taxon>Bacillati</taxon>
        <taxon>Candidatus Sysuimicrobiota</taxon>
        <taxon>Candidatus Sysuimicrobiia</taxon>
        <taxon>Candidatus Sysuimicrobiales</taxon>
        <taxon>Candidatus Segetimicrobiaceae</taxon>
        <taxon>Candidatus Segetimicrobium</taxon>
    </lineage>
</organism>
<protein>
    <submittedName>
        <fullName evidence="7">ABC transporter substrate-binding protein</fullName>
    </submittedName>
</protein>
<evidence type="ECO:0000256" key="4">
    <source>
        <dbReference type="SAM" id="SignalP"/>
    </source>
</evidence>
<dbReference type="AlphaFoldDB" id="A0A537LNJ4"/>
<evidence type="ECO:0000313" key="8">
    <source>
        <dbReference type="Proteomes" id="UP000315217"/>
    </source>
</evidence>
<comment type="subcellular location">
    <subcellularLocation>
        <location evidence="1">Periplasm</location>
    </subcellularLocation>
</comment>
<name>A0A537LNJ4_9BACT</name>
<dbReference type="Proteomes" id="UP000315217">
    <property type="component" value="Unassembled WGS sequence"/>
</dbReference>
<dbReference type="PANTHER" id="PTHR30024">
    <property type="entry name" value="ALIPHATIC SULFONATES-BINDING PROTEIN-RELATED"/>
    <property type="match status" value="1"/>
</dbReference>
<accession>A0A537LNJ4</accession>
<evidence type="ECO:0000313" key="6">
    <source>
        <dbReference type="EMBL" id="TMJ07194.1"/>
    </source>
</evidence>
<dbReference type="SUPFAM" id="SSF53850">
    <property type="entry name" value="Periplasmic binding protein-like II"/>
    <property type="match status" value="1"/>
</dbReference>
<dbReference type="GO" id="GO:0042597">
    <property type="term" value="C:periplasmic space"/>
    <property type="evidence" value="ECO:0007669"/>
    <property type="project" value="UniProtKB-SubCell"/>
</dbReference>
<dbReference type="InterPro" id="IPR015168">
    <property type="entry name" value="SsuA/THI5"/>
</dbReference>
<gene>
    <name evidence="7" type="ORF">E6G98_09260</name>
    <name evidence="6" type="ORF">E6G99_07555</name>
</gene>
<dbReference type="Pfam" id="PF09084">
    <property type="entry name" value="NMT1"/>
    <property type="match status" value="1"/>
</dbReference>
<dbReference type="Proteomes" id="UP000318661">
    <property type="component" value="Unassembled WGS sequence"/>
</dbReference>
<evidence type="ECO:0000313" key="7">
    <source>
        <dbReference type="EMBL" id="TMJ09576.1"/>
    </source>
</evidence>
<evidence type="ECO:0000256" key="2">
    <source>
        <dbReference type="ARBA" id="ARBA00010742"/>
    </source>
</evidence>
<evidence type="ECO:0000256" key="1">
    <source>
        <dbReference type="ARBA" id="ARBA00004418"/>
    </source>
</evidence>
<proteinExistence type="inferred from homology"/>
<feature type="signal peptide" evidence="4">
    <location>
        <begin position="1"/>
        <end position="32"/>
    </location>
</feature>
<sequence>MGRWVMGRGVVRSICVLAAVGLLAVTAGPGAAQPKLKPVGFAMPTTPPNLVHIPVWVAQDAGIFAKYGIEAKIFTFEGGPSALRALIGGGGQINVAAPGIPPFVAALAQGSELKAIGTYAVRHPVAMVAQAEIQRCEDLRGKKIGTPGGTGAYSEVMARGMLQSCGLTPRDVSYVNISTAARVPALATNQIDAIVLHVDQVYEAVKAKSSLHILGHMAQVLPRGWYAAYVTTGDQIRDDPKLLENVVMALVEANRFIYQNRDKTIDIGVKYTKFSRDIVEKTYDDLARIGIWPVNEGLTPDLVTAGIETEVALGTINATIKPTYEQAVQWGFLRAAITKLGRWTGDARWH</sequence>
<feature type="domain" description="SsuA/THI5-like" evidence="5">
    <location>
        <begin position="50"/>
        <end position="261"/>
    </location>
</feature>
<reference evidence="8 9" key="1">
    <citation type="journal article" date="2019" name="Nat. Microbiol.">
        <title>Mediterranean grassland soil C-N compound turnover is dependent on rainfall and depth, and is mediated by genomically divergent microorganisms.</title>
        <authorList>
            <person name="Diamond S."/>
            <person name="Andeer P.F."/>
            <person name="Li Z."/>
            <person name="Crits-Christoph A."/>
            <person name="Burstein D."/>
            <person name="Anantharaman K."/>
            <person name="Lane K.R."/>
            <person name="Thomas B.C."/>
            <person name="Pan C."/>
            <person name="Northen T.R."/>
            <person name="Banfield J.F."/>
        </authorList>
    </citation>
    <scope>NUCLEOTIDE SEQUENCE [LARGE SCALE GENOMIC DNA]</scope>
    <source>
        <strain evidence="7">NP_1</strain>
        <strain evidence="6">NP_2</strain>
    </source>
</reference>